<evidence type="ECO:0000313" key="4">
    <source>
        <dbReference type="Proteomes" id="UP000092504"/>
    </source>
</evidence>
<accession>A0A1B8NY49</accession>
<organism evidence="3 4">
    <name type="scientific">Halomonas elongata</name>
    <dbReference type="NCBI Taxonomy" id="2746"/>
    <lineage>
        <taxon>Bacteria</taxon>
        <taxon>Pseudomonadati</taxon>
        <taxon>Pseudomonadota</taxon>
        <taxon>Gammaproteobacteria</taxon>
        <taxon>Oceanospirillales</taxon>
        <taxon>Halomonadaceae</taxon>
        <taxon>Halomonas</taxon>
    </lineage>
</organism>
<sequence length="112" mass="12089">MSRFAKWGVGVLSLAGVIATSSLAMAEEPRDAIQRRDLALIQSQLEQITHVIDRLEARQDRQASPSMSLYLDIRGCARTSRRSPRGSMAISPAATAGRPVPPLDGDYVGVTP</sequence>
<dbReference type="Proteomes" id="UP000092504">
    <property type="component" value="Unassembled WGS sequence"/>
</dbReference>
<protein>
    <submittedName>
        <fullName evidence="3">Uncharacterized protein</fullName>
    </submittedName>
</protein>
<evidence type="ECO:0000256" key="1">
    <source>
        <dbReference type="SAM" id="MobiDB-lite"/>
    </source>
</evidence>
<evidence type="ECO:0000256" key="2">
    <source>
        <dbReference type="SAM" id="SignalP"/>
    </source>
</evidence>
<comment type="caution">
    <text evidence="3">The sequence shown here is derived from an EMBL/GenBank/DDBJ whole genome shotgun (WGS) entry which is preliminary data.</text>
</comment>
<reference evidence="3 4" key="1">
    <citation type="submission" date="2016-06" db="EMBL/GenBank/DDBJ databases">
        <title>Genome sequence of halotolerant plant growth promoting strain of Halomonas elongata HEK1 isolated from salterns of Rann of Kutch, Gujarat, India.</title>
        <authorList>
            <person name="Gaba S."/>
            <person name="Singh R.N."/>
            <person name="Abrol S."/>
            <person name="Kaushik R."/>
            <person name="Saxena A.K."/>
        </authorList>
    </citation>
    <scope>NUCLEOTIDE SEQUENCE [LARGE SCALE GENOMIC DNA]</scope>
    <source>
        <strain evidence="3 4">HEK1</strain>
    </source>
</reference>
<dbReference type="PATRIC" id="fig|2746.7.peg.4081"/>
<feature type="signal peptide" evidence="2">
    <location>
        <begin position="1"/>
        <end position="26"/>
    </location>
</feature>
<proteinExistence type="predicted"/>
<dbReference type="EMBL" id="MAJD01000002">
    <property type="protein sequence ID" value="OBX34903.1"/>
    <property type="molecule type" value="Genomic_DNA"/>
</dbReference>
<dbReference type="AlphaFoldDB" id="A0A1B8NY49"/>
<evidence type="ECO:0000313" key="3">
    <source>
        <dbReference type="EMBL" id="OBX34903.1"/>
    </source>
</evidence>
<feature type="chain" id="PRO_5008611209" evidence="2">
    <location>
        <begin position="27"/>
        <end position="112"/>
    </location>
</feature>
<feature type="region of interest" description="Disordered" evidence="1">
    <location>
        <begin position="80"/>
        <end position="112"/>
    </location>
</feature>
<gene>
    <name evidence="3" type="ORF">A8U91_03966</name>
</gene>
<keyword evidence="2" id="KW-0732">Signal</keyword>
<name>A0A1B8NY49_HALEL</name>